<proteinExistence type="predicted"/>
<protein>
    <submittedName>
        <fullName evidence="2">Uncharacterized protein</fullName>
    </submittedName>
</protein>
<feature type="region of interest" description="Disordered" evidence="1">
    <location>
        <begin position="1"/>
        <end position="22"/>
    </location>
</feature>
<feature type="compositionally biased region" description="Polar residues" evidence="1">
    <location>
        <begin position="9"/>
        <end position="18"/>
    </location>
</feature>
<dbReference type="OrthoDB" id="10057469at2759"/>
<reference evidence="2 3" key="1">
    <citation type="journal article" date="2019" name="PLoS Biol.">
        <title>Sex chromosomes control vertical transmission of feminizing Wolbachia symbionts in an isopod.</title>
        <authorList>
            <person name="Becking T."/>
            <person name="Chebbi M.A."/>
            <person name="Giraud I."/>
            <person name="Moumen B."/>
            <person name="Laverre T."/>
            <person name="Caubet Y."/>
            <person name="Peccoud J."/>
            <person name="Gilbert C."/>
            <person name="Cordaux R."/>
        </authorList>
    </citation>
    <scope>NUCLEOTIDE SEQUENCE [LARGE SCALE GENOMIC DNA]</scope>
    <source>
        <strain evidence="2">ANa2</strain>
        <tissue evidence="2">Whole body excluding digestive tract and cuticle</tissue>
    </source>
</reference>
<organism evidence="2 3">
    <name type="scientific">Armadillidium nasatum</name>
    <dbReference type="NCBI Taxonomy" id="96803"/>
    <lineage>
        <taxon>Eukaryota</taxon>
        <taxon>Metazoa</taxon>
        <taxon>Ecdysozoa</taxon>
        <taxon>Arthropoda</taxon>
        <taxon>Crustacea</taxon>
        <taxon>Multicrustacea</taxon>
        <taxon>Malacostraca</taxon>
        <taxon>Eumalacostraca</taxon>
        <taxon>Peracarida</taxon>
        <taxon>Isopoda</taxon>
        <taxon>Oniscidea</taxon>
        <taxon>Crinocheta</taxon>
        <taxon>Armadillidiidae</taxon>
        <taxon>Armadillidium</taxon>
    </lineage>
</organism>
<evidence type="ECO:0000313" key="2">
    <source>
        <dbReference type="EMBL" id="KAB7496933.1"/>
    </source>
</evidence>
<gene>
    <name evidence="2" type="ORF">Anas_03849</name>
</gene>
<comment type="caution">
    <text evidence="2">The sequence shown here is derived from an EMBL/GenBank/DDBJ whole genome shotgun (WGS) entry which is preliminary data.</text>
</comment>
<dbReference type="Proteomes" id="UP000326759">
    <property type="component" value="Unassembled WGS sequence"/>
</dbReference>
<evidence type="ECO:0000313" key="3">
    <source>
        <dbReference type="Proteomes" id="UP000326759"/>
    </source>
</evidence>
<keyword evidence="3" id="KW-1185">Reference proteome</keyword>
<dbReference type="EMBL" id="SEYY01020881">
    <property type="protein sequence ID" value="KAB7496933.1"/>
    <property type="molecule type" value="Genomic_DNA"/>
</dbReference>
<name>A0A5N5SRY5_9CRUS</name>
<accession>A0A5N5SRY5</accession>
<sequence>MESLRQEGFISTSKQKSTGGLAFEVTEATPVAESAGGKIKPMLEMEAKLEKLSSLSHKTSIEEKVEEMKKKKDTKEESAIGKREAHLKELRDKLKAQNQRARQIKLKKTINGPPVPVPFKSKPGAANNDDDDDFY</sequence>
<evidence type="ECO:0000256" key="1">
    <source>
        <dbReference type="SAM" id="MobiDB-lite"/>
    </source>
</evidence>
<feature type="region of interest" description="Disordered" evidence="1">
    <location>
        <begin position="105"/>
        <end position="135"/>
    </location>
</feature>
<dbReference type="AlphaFoldDB" id="A0A5N5SRY5"/>